<evidence type="ECO:0000313" key="2">
    <source>
        <dbReference type="Proteomes" id="UP000594001"/>
    </source>
</evidence>
<organism evidence="1 2">
    <name type="scientific">Candidatus Bodocaedibacter vickermanii</name>
    <dbReference type="NCBI Taxonomy" id="2741701"/>
    <lineage>
        <taxon>Bacteria</taxon>
        <taxon>Pseudomonadati</taxon>
        <taxon>Pseudomonadota</taxon>
        <taxon>Alphaproteobacteria</taxon>
        <taxon>Holosporales</taxon>
        <taxon>Candidatus Paracaedibacteraceae</taxon>
        <taxon>Candidatus Bodocaedibacter</taxon>
    </lineage>
</organism>
<gene>
    <name evidence="1" type="ORF">CPBP_00591</name>
</gene>
<sequence>MIRAYKEVNDDLLYFHIWEEDETNAVFYQGAMGNVGELEHVSAKTPDELTDIINKKIDELNNTDWSGIDDDEYDVLIIEYKIEGDGTEKDHEKRQAVQEKMNEILGLTGVGWCDGGSIGGGTMEICCVVFDYQLAYDIINEDLNETEFEDFSRIYVESER</sequence>
<keyword evidence="2" id="KW-1185">Reference proteome</keyword>
<protein>
    <submittedName>
        <fullName evidence="1">WGR domain-containing protein</fullName>
    </submittedName>
</protein>
<evidence type="ECO:0000313" key="1">
    <source>
        <dbReference type="EMBL" id="QOL19821.1"/>
    </source>
</evidence>
<proteinExistence type="predicted"/>
<dbReference type="EMBL" id="CP054719">
    <property type="protein sequence ID" value="QOL19821.1"/>
    <property type="molecule type" value="Genomic_DNA"/>
</dbReference>
<dbReference type="AlphaFoldDB" id="A0A7L9RTG7"/>
<dbReference type="KEGG" id="pbal:CPBP_00591"/>
<name>A0A7L9RTG7_9PROT</name>
<reference evidence="1 2" key="1">
    <citation type="submission" date="2020-06" db="EMBL/GenBank/DDBJ databases">
        <title>The endosymbiont of the kinetoplastid Bodo saltans is a Paracaedibacter-like alpha-proteobacterium possessing a putative toxin-antitoxin system.</title>
        <authorList>
            <person name="Midha S."/>
            <person name="Rigden D.J."/>
            <person name="Siozios S."/>
            <person name="Hurst G.D.D."/>
            <person name="Jackson A.P."/>
        </authorList>
    </citation>
    <scope>NUCLEOTIDE SEQUENCE [LARGE SCALE GENOMIC DNA]</scope>
    <source>
        <strain evidence="1">Lake Konstanz</strain>
    </source>
</reference>
<dbReference type="RefSeq" id="WP_350332563.1">
    <property type="nucleotide sequence ID" value="NZ_CP054719.1"/>
</dbReference>
<accession>A0A7L9RTG7</accession>
<dbReference type="Proteomes" id="UP000594001">
    <property type="component" value="Chromosome"/>
</dbReference>